<dbReference type="EMBL" id="BASZ01000003">
    <property type="protein sequence ID" value="GAD48584.1"/>
    <property type="molecule type" value="Genomic_DNA"/>
</dbReference>
<dbReference type="Gene3D" id="3.10.450.50">
    <property type="match status" value="1"/>
</dbReference>
<proteinExistence type="predicted"/>
<feature type="domain" description="SnoaL-like" evidence="2">
    <location>
        <begin position="15"/>
        <end position="135"/>
    </location>
</feature>
<dbReference type="AlphaFoldDB" id="U2ZT77"/>
<protein>
    <recommendedName>
        <fullName evidence="2">SnoaL-like domain-containing protein</fullName>
    </recommendedName>
</protein>
<accession>U2ZT77</accession>
<dbReference type="OrthoDB" id="2860904at2"/>
<dbReference type="KEGG" id="ntd:EGO55_02885"/>
<comment type="caution">
    <text evidence="3">The sequence shown here is derived from an EMBL/GenBank/DDBJ whole genome shotgun (WGS) entry which is preliminary data.</text>
</comment>
<evidence type="ECO:0000313" key="4">
    <source>
        <dbReference type="Proteomes" id="UP000016568"/>
    </source>
</evidence>
<dbReference type="InterPro" id="IPR037401">
    <property type="entry name" value="SnoaL-like"/>
</dbReference>
<gene>
    <name evidence="3" type="ORF">NT2_03_00720</name>
</gene>
<dbReference type="Pfam" id="PF13577">
    <property type="entry name" value="SnoaL_4"/>
    <property type="match status" value="1"/>
</dbReference>
<sequence>MDDTDHTTNFSLQGLADRAEITDLVARYSHAVDRHDYDLLASLYAPGAIQDHGAAFCGEIDAFIAWLRPSMGSMRTQHVVGNMIIRLFGNEAEAEVYTVNYHIIDGERPVQFIGGGRYLDRYVKHHGRWLFARRRRVIDWSREEPALPSPHTASSAQGGHGPDDPVWTELARWRQTFG</sequence>
<feature type="region of interest" description="Disordered" evidence="1">
    <location>
        <begin position="146"/>
        <end position="165"/>
    </location>
</feature>
<dbReference type="InterPro" id="IPR032710">
    <property type="entry name" value="NTF2-like_dom_sf"/>
</dbReference>
<evidence type="ECO:0000259" key="2">
    <source>
        <dbReference type="Pfam" id="PF13577"/>
    </source>
</evidence>
<organism evidence="3 4">
    <name type="scientific">Caenibius tardaugens NBRC 16725</name>
    <dbReference type="NCBI Taxonomy" id="1219035"/>
    <lineage>
        <taxon>Bacteria</taxon>
        <taxon>Pseudomonadati</taxon>
        <taxon>Pseudomonadota</taxon>
        <taxon>Alphaproteobacteria</taxon>
        <taxon>Sphingomonadales</taxon>
        <taxon>Erythrobacteraceae</taxon>
        <taxon>Caenibius</taxon>
    </lineage>
</organism>
<reference evidence="3 4" key="1">
    <citation type="submission" date="2013-09" db="EMBL/GenBank/DDBJ databases">
        <title>Whole genome shotgun sequence of Novosphingobium tardaugens NBRC 16725.</title>
        <authorList>
            <person name="Isaki S."/>
            <person name="Hosoyama A."/>
            <person name="Tsuchikane K."/>
            <person name="Katsumata H."/>
            <person name="Ando Y."/>
            <person name="Yamazaki S."/>
            <person name="Fujita N."/>
        </authorList>
    </citation>
    <scope>NUCLEOTIDE SEQUENCE [LARGE SCALE GENOMIC DNA]</scope>
    <source>
        <strain evidence="3 4">NBRC 16725</strain>
    </source>
</reference>
<evidence type="ECO:0000313" key="3">
    <source>
        <dbReference type="EMBL" id="GAD48584.1"/>
    </source>
</evidence>
<name>U2ZT77_9SPHN</name>
<dbReference type="eggNOG" id="COG5517">
    <property type="taxonomic scope" value="Bacteria"/>
</dbReference>
<keyword evidence="4" id="KW-1185">Reference proteome</keyword>
<evidence type="ECO:0000256" key="1">
    <source>
        <dbReference type="SAM" id="MobiDB-lite"/>
    </source>
</evidence>
<dbReference type="CDD" id="cd00531">
    <property type="entry name" value="NTF2_like"/>
    <property type="match status" value="1"/>
</dbReference>
<dbReference type="Proteomes" id="UP000016568">
    <property type="component" value="Unassembled WGS sequence"/>
</dbReference>
<dbReference type="SUPFAM" id="SSF54427">
    <property type="entry name" value="NTF2-like"/>
    <property type="match status" value="1"/>
</dbReference>
<dbReference type="RefSeq" id="WP_021689491.1">
    <property type="nucleotide sequence ID" value="NZ_BASZ01000003.1"/>
</dbReference>